<dbReference type="Proteomes" id="UP000779574">
    <property type="component" value="Unassembled WGS sequence"/>
</dbReference>
<feature type="compositionally biased region" description="Low complexity" evidence="1">
    <location>
        <begin position="69"/>
        <end position="79"/>
    </location>
</feature>
<dbReference type="EMBL" id="JAHFXF010001041">
    <property type="protein sequence ID" value="KAG9678226.1"/>
    <property type="molecule type" value="Genomic_DNA"/>
</dbReference>
<accession>A0A9P8E3V0</accession>
<protein>
    <submittedName>
        <fullName evidence="2">Uncharacterized protein</fullName>
    </submittedName>
</protein>
<dbReference type="OrthoDB" id="5420368at2759"/>
<reference evidence="2" key="1">
    <citation type="journal article" date="2021" name="J Fungi (Basel)">
        <title>Virulence traits and population genomics of the black yeast Aureobasidium melanogenum.</title>
        <authorList>
            <person name="Cernosa A."/>
            <person name="Sun X."/>
            <person name="Gostincar C."/>
            <person name="Fang C."/>
            <person name="Gunde-Cimerman N."/>
            <person name="Song Z."/>
        </authorList>
    </citation>
    <scope>NUCLEOTIDE SEQUENCE</scope>
    <source>
        <strain evidence="2">EXF-9911</strain>
    </source>
</reference>
<feature type="non-terminal residue" evidence="2">
    <location>
        <position position="209"/>
    </location>
</feature>
<proteinExistence type="predicted"/>
<sequence length="209" mass="22961">MVVKWSSEKDQFILCHILEDKNIKISNDVLDSMIAAWPNSFGDPPTRKAFTEHFSKIRKSHKAIAGGNATAPSTPTVAAAKKRKTPASKTPAKRKAHITSDDNDDEAPLPTKTPAKRRKNIAADDSENEMEKEIADLGVKVKNEPVDEEDSPTKKPAHRTKAEVQYAESDDGEASHPEDADEEYVDKQVVAHMTAYLNTPDSGDEGVEV</sequence>
<dbReference type="AlphaFoldDB" id="A0A9P8E3V0"/>
<comment type="caution">
    <text evidence="2">The sequence shown here is derived from an EMBL/GenBank/DDBJ whole genome shotgun (WGS) entry which is preliminary data.</text>
</comment>
<evidence type="ECO:0000313" key="2">
    <source>
        <dbReference type="EMBL" id="KAG9678226.1"/>
    </source>
</evidence>
<name>A0A9P8E3V0_AURME</name>
<feature type="region of interest" description="Disordered" evidence="1">
    <location>
        <begin position="61"/>
        <end position="184"/>
    </location>
</feature>
<evidence type="ECO:0000256" key="1">
    <source>
        <dbReference type="SAM" id="MobiDB-lite"/>
    </source>
</evidence>
<gene>
    <name evidence="2" type="ORF">KCU76_g15622</name>
</gene>
<evidence type="ECO:0000313" key="3">
    <source>
        <dbReference type="Proteomes" id="UP000779574"/>
    </source>
</evidence>
<feature type="compositionally biased region" description="Basic residues" evidence="1">
    <location>
        <begin position="80"/>
        <end position="97"/>
    </location>
</feature>
<feature type="compositionally biased region" description="Basic and acidic residues" evidence="1">
    <location>
        <begin position="129"/>
        <end position="145"/>
    </location>
</feature>
<organism evidence="2 3">
    <name type="scientific">Aureobasidium melanogenum</name>
    <name type="common">Aureobasidium pullulans var. melanogenum</name>
    <dbReference type="NCBI Taxonomy" id="46634"/>
    <lineage>
        <taxon>Eukaryota</taxon>
        <taxon>Fungi</taxon>
        <taxon>Dikarya</taxon>
        <taxon>Ascomycota</taxon>
        <taxon>Pezizomycotina</taxon>
        <taxon>Dothideomycetes</taxon>
        <taxon>Dothideomycetidae</taxon>
        <taxon>Dothideales</taxon>
        <taxon>Saccotheciaceae</taxon>
        <taxon>Aureobasidium</taxon>
    </lineage>
</organism>
<reference evidence="2" key="2">
    <citation type="submission" date="2021-08" db="EMBL/GenBank/DDBJ databases">
        <authorList>
            <person name="Gostincar C."/>
            <person name="Sun X."/>
            <person name="Song Z."/>
            <person name="Gunde-Cimerman N."/>
        </authorList>
    </citation>
    <scope>NUCLEOTIDE SEQUENCE</scope>
    <source>
        <strain evidence="2">EXF-9911</strain>
    </source>
</reference>